<keyword evidence="10" id="KW-0732">Signal</keyword>
<dbReference type="PROSITE" id="PS52016">
    <property type="entry name" value="TONB_DEPENDENT_REC_3"/>
    <property type="match status" value="1"/>
</dbReference>
<protein>
    <submittedName>
        <fullName evidence="13">TonB-dependent receptor</fullName>
    </submittedName>
</protein>
<evidence type="ECO:0000313" key="14">
    <source>
        <dbReference type="Proteomes" id="UP001409585"/>
    </source>
</evidence>
<evidence type="ECO:0000256" key="2">
    <source>
        <dbReference type="ARBA" id="ARBA00022448"/>
    </source>
</evidence>
<comment type="subcellular location">
    <subcellularLocation>
        <location evidence="1 8">Cell outer membrane</location>
        <topology evidence="1 8">Multi-pass membrane protein</topology>
    </subcellularLocation>
</comment>
<evidence type="ECO:0000256" key="10">
    <source>
        <dbReference type="SAM" id="SignalP"/>
    </source>
</evidence>
<keyword evidence="2 8" id="KW-0813">Transport</keyword>
<dbReference type="Pfam" id="PF07715">
    <property type="entry name" value="Plug"/>
    <property type="match status" value="1"/>
</dbReference>
<keyword evidence="4 8" id="KW-0812">Transmembrane</keyword>
<dbReference type="InterPro" id="IPR039426">
    <property type="entry name" value="TonB-dep_rcpt-like"/>
</dbReference>
<evidence type="ECO:0000256" key="7">
    <source>
        <dbReference type="ARBA" id="ARBA00023237"/>
    </source>
</evidence>
<dbReference type="RefSeq" id="WP_345427880.1">
    <property type="nucleotide sequence ID" value="NZ_AP031496.1"/>
</dbReference>
<feature type="chain" id="PRO_5043551092" evidence="10">
    <location>
        <begin position="28"/>
        <end position="827"/>
    </location>
</feature>
<dbReference type="GO" id="GO:0009279">
    <property type="term" value="C:cell outer membrane"/>
    <property type="evidence" value="ECO:0007669"/>
    <property type="project" value="UniProtKB-SubCell"/>
</dbReference>
<evidence type="ECO:0000256" key="3">
    <source>
        <dbReference type="ARBA" id="ARBA00022452"/>
    </source>
</evidence>
<dbReference type="AlphaFoldDB" id="A0AAV3U9Y4"/>
<dbReference type="Pfam" id="PF00593">
    <property type="entry name" value="TonB_dep_Rec_b-barrel"/>
    <property type="match status" value="1"/>
</dbReference>
<comment type="similarity">
    <text evidence="8 9">Belongs to the TonB-dependent receptor family.</text>
</comment>
<dbReference type="Proteomes" id="UP001409585">
    <property type="component" value="Unassembled WGS sequence"/>
</dbReference>
<keyword evidence="14" id="KW-1185">Reference proteome</keyword>
<evidence type="ECO:0000256" key="9">
    <source>
        <dbReference type="RuleBase" id="RU003357"/>
    </source>
</evidence>
<feature type="domain" description="TonB-dependent receptor plug" evidence="12">
    <location>
        <begin position="47"/>
        <end position="169"/>
    </location>
</feature>
<evidence type="ECO:0000259" key="12">
    <source>
        <dbReference type="Pfam" id="PF07715"/>
    </source>
</evidence>
<dbReference type="EMBL" id="BAABLX010000079">
    <property type="protein sequence ID" value="GAA4960569.1"/>
    <property type="molecule type" value="Genomic_DNA"/>
</dbReference>
<proteinExistence type="inferred from homology"/>
<evidence type="ECO:0000256" key="6">
    <source>
        <dbReference type="ARBA" id="ARBA00023136"/>
    </source>
</evidence>
<keyword evidence="13" id="KW-0675">Receptor</keyword>
<gene>
    <name evidence="13" type="ORF">GCM10025791_47390</name>
</gene>
<reference evidence="14" key="1">
    <citation type="journal article" date="2019" name="Int. J. Syst. Evol. Microbiol.">
        <title>The Global Catalogue of Microorganisms (GCM) 10K type strain sequencing project: providing services to taxonomists for standard genome sequencing and annotation.</title>
        <authorList>
            <consortium name="The Broad Institute Genomics Platform"/>
            <consortium name="The Broad Institute Genome Sequencing Center for Infectious Disease"/>
            <person name="Wu L."/>
            <person name="Ma J."/>
        </authorList>
    </citation>
    <scope>NUCLEOTIDE SEQUENCE [LARGE SCALE GENOMIC DNA]</scope>
    <source>
        <strain evidence="14">JCM 19134</strain>
    </source>
</reference>
<evidence type="ECO:0000259" key="11">
    <source>
        <dbReference type="Pfam" id="PF00593"/>
    </source>
</evidence>
<sequence>MNKKTLSLAIGAFSVPFMLSASPVAFSQEGVIEEVVTLGSRAKERSVTDSPAPIDVISADDLASQGVTDMSDLFRNTVPSYNVNDQPISDAATLVRPANLRGLAPDHTLLLVNGKRRHRASVITWLGNGVSNGSQGPDLAAIPASAIKSVQVLRDGAAAQYGSDAIAGVIDFELKDDSEGGSIMVKYGQWAEEGEALYNIAINKGLPLGDSGFVNLTADWNESEATDRAVQRADAQGLIDAGYTGVPTPAMVWGTPEVEDDIKLFANFGYDLSTTTELYGYANHGSKTVEGGFYYRNPTNRGGVYWDGENNSLLVGALDGNTGSCPSIPLNADGTPNSTAFAQVAADPNCFTFQELIPGGFTPRFGGDITDQALLLGVRGEDGDFGWDVSAYYGSHESDFFINNTVNASLGPDTPRDFDPGSYEQQDINLSADFTYIVNEQVALAFGIEHREEEFTIGAGQRESYIDGGLGEQGFSTSSNGFPGFSPQIAGSWTRANDAIYLDAEFDVTDDLLITTAVRAEDFEDFGSTVNYKIGANYAITDNFGIRSTYSTGFKAPTPGQSNASNVSTQFVNGVLTNQGTIPATSAIAAAVGGRPLEPEESTNFAFGFYTNIGMLDLTVDYFHIEVTDRLNLSTEFALTPAQADQLRAEGVSGVDDIAEFRFFTNDFDTETSGIDIVASIESETDFGLTTYSLAFNHTKTEVTDFNPATVDAARVRQIEETTPDTRYNFSINHQVEDLRLLVRASYYDDFYDNEAGAVFDDAYTLDVEGRYDIGDSAITLGGTNILGEQGCECAPGQTTGLGLPYSQFSPFGFNGALWYLKYQYHF</sequence>
<dbReference type="Gene3D" id="2.40.170.20">
    <property type="entry name" value="TonB-dependent receptor, beta-barrel domain"/>
    <property type="match status" value="1"/>
</dbReference>
<dbReference type="InterPro" id="IPR036942">
    <property type="entry name" value="Beta-barrel_TonB_sf"/>
</dbReference>
<feature type="domain" description="TonB-dependent receptor-like beta-barrel" evidence="11">
    <location>
        <begin position="363"/>
        <end position="786"/>
    </location>
</feature>
<dbReference type="PANTHER" id="PTHR47234:SF3">
    <property type="entry name" value="SECRETIN_TONB SHORT N-TERMINAL DOMAIN-CONTAINING PROTEIN"/>
    <property type="match status" value="1"/>
</dbReference>
<organism evidence="13 14">
    <name type="scientific">Halioxenophilus aromaticivorans</name>
    <dbReference type="NCBI Taxonomy" id="1306992"/>
    <lineage>
        <taxon>Bacteria</taxon>
        <taxon>Pseudomonadati</taxon>
        <taxon>Pseudomonadota</taxon>
        <taxon>Gammaproteobacteria</taxon>
        <taxon>Alteromonadales</taxon>
        <taxon>Alteromonadaceae</taxon>
        <taxon>Halioxenophilus</taxon>
    </lineage>
</organism>
<feature type="signal peptide" evidence="10">
    <location>
        <begin position="1"/>
        <end position="27"/>
    </location>
</feature>
<keyword evidence="6 8" id="KW-0472">Membrane</keyword>
<keyword evidence="7 8" id="KW-0998">Cell outer membrane</keyword>
<keyword evidence="3 8" id="KW-1134">Transmembrane beta strand</keyword>
<evidence type="ECO:0000256" key="4">
    <source>
        <dbReference type="ARBA" id="ARBA00022692"/>
    </source>
</evidence>
<dbReference type="Gene3D" id="2.170.130.10">
    <property type="entry name" value="TonB-dependent receptor, plug domain"/>
    <property type="match status" value="1"/>
</dbReference>
<evidence type="ECO:0000256" key="5">
    <source>
        <dbReference type="ARBA" id="ARBA00023077"/>
    </source>
</evidence>
<evidence type="ECO:0000256" key="8">
    <source>
        <dbReference type="PROSITE-ProRule" id="PRU01360"/>
    </source>
</evidence>
<keyword evidence="5 9" id="KW-0798">TonB box</keyword>
<name>A0AAV3U9Y4_9ALTE</name>
<dbReference type="SUPFAM" id="SSF56935">
    <property type="entry name" value="Porins"/>
    <property type="match status" value="1"/>
</dbReference>
<dbReference type="PANTHER" id="PTHR47234">
    <property type="match status" value="1"/>
</dbReference>
<dbReference type="InterPro" id="IPR037066">
    <property type="entry name" value="Plug_dom_sf"/>
</dbReference>
<comment type="caution">
    <text evidence="13">The sequence shown here is derived from an EMBL/GenBank/DDBJ whole genome shotgun (WGS) entry which is preliminary data.</text>
</comment>
<evidence type="ECO:0000256" key="1">
    <source>
        <dbReference type="ARBA" id="ARBA00004571"/>
    </source>
</evidence>
<dbReference type="InterPro" id="IPR012910">
    <property type="entry name" value="Plug_dom"/>
</dbReference>
<dbReference type="InterPro" id="IPR000531">
    <property type="entry name" value="Beta-barrel_TonB"/>
</dbReference>
<evidence type="ECO:0000313" key="13">
    <source>
        <dbReference type="EMBL" id="GAA4960569.1"/>
    </source>
</evidence>
<accession>A0AAV3U9Y4</accession>